<reference evidence="1" key="1">
    <citation type="submission" date="2020-08" db="EMBL/GenBank/DDBJ databases">
        <title>Multicomponent nature underlies the extraordinary mechanical properties of spider dragline silk.</title>
        <authorList>
            <person name="Kono N."/>
            <person name="Nakamura H."/>
            <person name="Mori M."/>
            <person name="Yoshida Y."/>
            <person name="Ohtoshi R."/>
            <person name="Malay A.D."/>
            <person name="Moran D.A.P."/>
            <person name="Tomita M."/>
            <person name="Numata K."/>
            <person name="Arakawa K."/>
        </authorList>
    </citation>
    <scope>NUCLEOTIDE SEQUENCE</scope>
</reference>
<keyword evidence="2" id="KW-1185">Reference proteome</keyword>
<organism evidence="1 2">
    <name type="scientific">Nephila pilipes</name>
    <name type="common">Giant wood spider</name>
    <name type="synonym">Nephila maculata</name>
    <dbReference type="NCBI Taxonomy" id="299642"/>
    <lineage>
        <taxon>Eukaryota</taxon>
        <taxon>Metazoa</taxon>
        <taxon>Ecdysozoa</taxon>
        <taxon>Arthropoda</taxon>
        <taxon>Chelicerata</taxon>
        <taxon>Arachnida</taxon>
        <taxon>Araneae</taxon>
        <taxon>Araneomorphae</taxon>
        <taxon>Entelegynae</taxon>
        <taxon>Araneoidea</taxon>
        <taxon>Nephilidae</taxon>
        <taxon>Nephila</taxon>
    </lineage>
</organism>
<sequence length="238" mass="26624">MWDTCDVVSLYSNVLQNEMIQHFITEEDVQKSIRFVKDAYRPLSERLRNTGSGSDDNSIAHRCAYLHLYSPVHTALVYDVMCRALFQEREYFDSFLRVHSCTRPLKICNLGGGPGADLIGVIAAFQQEFGCIHTSATIIDIVSGWKDILGNIIEELRCGLYGGFELDPHFEWDFLTANLVDKISGDVSNAINSADFITMTKFVSAVVHQNATGMIKNIFKRMKPGALVLFIDNDGGES</sequence>
<protein>
    <submittedName>
        <fullName evidence="1">Uncharacterized protein</fullName>
    </submittedName>
</protein>
<dbReference type="EMBL" id="BMAW01032060">
    <property type="protein sequence ID" value="GFU23830.1"/>
    <property type="molecule type" value="Genomic_DNA"/>
</dbReference>
<name>A0A8X6QF75_NEPPI</name>
<gene>
    <name evidence="1" type="primary">NCL1_42418</name>
    <name evidence="1" type="ORF">NPIL_457241</name>
</gene>
<dbReference type="SUPFAM" id="SSF53335">
    <property type="entry name" value="S-adenosyl-L-methionine-dependent methyltransferases"/>
    <property type="match status" value="1"/>
</dbReference>
<accession>A0A8X6QF75</accession>
<dbReference type="Proteomes" id="UP000887013">
    <property type="component" value="Unassembled WGS sequence"/>
</dbReference>
<comment type="caution">
    <text evidence="1">The sequence shown here is derived from an EMBL/GenBank/DDBJ whole genome shotgun (WGS) entry which is preliminary data.</text>
</comment>
<proteinExistence type="predicted"/>
<evidence type="ECO:0000313" key="1">
    <source>
        <dbReference type="EMBL" id="GFU23830.1"/>
    </source>
</evidence>
<dbReference type="InterPro" id="IPR029063">
    <property type="entry name" value="SAM-dependent_MTases_sf"/>
</dbReference>
<dbReference type="OrthoDB" id="6416765at2759"/>
<dbReference type="Gene3D" id="3.40.50.150">
    <property type="entry name" value="Vaccinia Virus protein VP39"/>
    <property type="match status" value="1"/>
</dbReference>
<dbReference type="AlphaFoldDB" id="A0A8X6QF75"/>
<evidence type="ECO:0000313" key="2">
    <source>
        <dbReference type="Proteomes" id="UP000887013"/>
    </source>
</evidence>